<protein>
    <submittedName>
        <fullName evidence="1">Uncharacterized protein</fullName>
    </submittedName>
</protein>
<gene>
    <name evidence="1" type="ORF">F5148DRAFT_978626</name>
</gene>
<proteinExistence type="predicted"/>
<evidence type="ECO:0000313" key="2">
    <source>
        <dbReference type="Proteomes" id="UP001207468"/>
    </source>
</evidence>
<accession>A0ACC0UBW3</accession>
<sequence>MSDQSFLGVSTTTTDASHDHGPTTPSTPTSPLMKPTRTVAIIKPHAVDHRFEIEHRITEAKFEIVKERQMEFDMETDPDALFELFGDDARSFAEGPVWVYVLERRRAIEVWNTIMGDVDPHHARQLTPTSLRALYGITREHNAVMGSPDPDTAEIQINSLFLSSPPFPSSDLPSDLSADADARVLTTASLRSLSSSLRSSARLAQQRSASSSNGHSPARTSSSHPPRRTPFRARDIPPSHASPTIVPRTTRAASLRAGATPPNLDRARSAPRTPPSKEALRKIFADVPGHKRTASIQVASTAAPTVPPRMTRAAALRISGATPPTPVVPKPIITIAQAKAKAAEEERAKAALQEAQARTFEGVPGHKRRESISVSSTAKAPTITPRQNRSALLRASKDATPPSSYQCASVCLSVSLSPVSLFCFRLVEQRFLRPPIGPSLSRSTSSDSYGSPGRPSTAQGDVHSPRRSFSRMSDIGPGAIGTPPRERPISLQAPTMVPRQNRSAMLRAAKIANGA</sequence>
<organism evidence="1 2">
    <name type="scientific">Russula earlei</name>
    <dbReference type="NCBI Taxonomy" id="71964"/>
    <lineage>
        <taxon>Eukaryota</taxon>
        <taxon>Fungi</taxon>
        <taxon>Dikarya</taxon>
        <taxon>Basidiomycota</taxon>
        <taxon>Agaricomycotina</taxon>
        <taxon>Agaricomycetes</taxon>
        <taxon>Russulales</taxon>
        <taxon>Russulaceae</taxon>
        <taxon>Russula</taxon>
    </lineage>
</organism>
<comment type="caution">
    <text evidence="1">The sequence shown here is derived from an EMBL/GenBank/DDBJ whole genome shotgun (WGS) entry which is preliminary data.</text>
</comment>
<reference evidence="1" key="1">
    <citation type="submission" date="2021-03" db="EMBL/GenBank/DDBJ databases">
        <title>Evolutionary priming and transition to the ectomycorrhizal habit in an iconic lineage of mushroom-forming fungi: is preadaptation a requirement?</title>
        <authorList>
            <consortium name="DOE Joint Genome Institute"/>
            <person name="Looney B.P."/>
            <person name="Miyauchi S."/>
            <person name="Morin E."/>
            <person name="Drula E."/>
            <person name="Courty P.E."/>
            <person name="Chicoki N."/>
            <person name="Fauchery L."/>
            <person name="Kohler A."/>
            <person name="Kuo A."/>
            <person name="LaButti K."/>
            <person name="Pangilinan J."/>
            <person name="Lipzen A."/>
            <person name="Riley R."/>
            <person name="Andreopoulos W."/>
            <person name="He G."/>
            <person name="Johnson J."/>
            <person name="Barry K.W."/>
            <person name="Grigoriev I.V."/>
            <person name="Nagy L."/>
            <person name="Hibbett D."/>
            <person name="Henrissat B."/>
            <person name="Matheny P.B."/>
            <person name="Labbe J."/>
            <person name="Martin A.F."/>
        </authorList>
    </citation>
    <scope>NUCLEOTIDE SEQUENCE</scope>
    <source>
        <strain evidence="1">BPL698</strain>
    </source>
</reference>
<dbReference type="Proteomes" id="UP001207468">
    <property type="component" value="Unassembled WGS sequence"/>
</dbReference>
<keyword evidence="2" id="KW-1185">Reference proteome</keyword>
<dbReference type="EMBL" id="JAGFNK010000069">
    <property type="protein sequence ID" value="KAI9509208.1"/>
    <property type="molecule type" value="Genomic_DNA"/>
</dbReference>
<evidence type="ECO:0000313" key="1">
    <source>
        <dbReference type="EMBL" id="KAI9509208.1"/>
    </source>
</evidence>
<name>A0ACC0UBW3_9AGAM</name>